<organism evidence="3 4">
    <name type="scientific">Thiolapillus brandeum</name>
    <dbReference type="NCBI Taxonomy" id="1076588"/>
    <lineage>
        <taxon>Bacteria</taxon>
        <taxon>Pseudomonadati</taxon>
        <taxon>Pseudomonadota</taxon>
        <taxon>Gammaproteobacteria</taxon>
        <taxon>Chromatiales</taxon>
        <taxon>Sedimenticolaceae</taxon>
        <taxon>Thiolapillus</taxon>
    </lineage>
</organism>
<feature type="domain" description="DUF302" evidence="2">
    <location>
        <begin position="55"/>
        <end position="116"/>
    </location>
</feature>
<dbReference type="Proteomes" id="UP000031631">
    <property type="component" value="Chromosome"/>
</dbReference>
<evidence type="ECO:0000313" key="3">
    <source>
        <dbReference type="EMBL" id="BAO45707.1"/>
    </source>
</evidence>
<dbReference type="SUPFAM" id="SSF103247">
    <property type="entry name" value="TT1751-like"/>
    <property type="match status" value="1"/>
</dbReference>
<dbReference type="InterPro" id="IPR035923">
    <property type="entry name" value="TT1751-like_sf"/>
</dbReference>
<evidence type="ECO:0000256" key="1">
    <source>
        <dbReference type="SAM" id="SignalP"/>
    </source>
</evidence>
<dbReference type="EMBL" id="AP012273">
    <property type="protein sequence ID" value="BAO45707.1"/>
    <property type="molecule type" value="Genomic_DNA"/>
</dbReference>
<accession>A0A7U6GL69</accession>
<dbReference type="Gene3D" id="3.30.310.70">
    <property type="entry name" value="TT1751-like domain"/>
    <property type="match status" value="1"/>
</dbReference>
<reference evidence="3 4" key="1">
    <citation type="journal article" date="2014" name="PLoS ONE">
        <title>Physiological and genomic features of a novel sulfur-oxidizing gammaproteobacterium belonging to a previously uncultivated symbiotic lineage isolated from a hydrothermal vent.</title>
        <authorList>
            <person name="Nunoura T."/>
            <person name="Takaki Y."/>
            <person name="Kazama H."/>
            <person name="Kakuta J."/>
            <person name="Shimamura S."/>
            <person name="Makita H."/>
            <person name="Hirai M."/>
            <person name="Miyazaki M."/>
            <person name="Takai K."/>
        </authorList>
    </citation>
    <scope>NUCLEOTIDE SEQUENCE [LARGE SCALE GENOMIC DNA]</scope>
    <source>
        <strain evidence="3 4">Hiromi1</strain>
    </source>
</reference>
<feature type="signal peptide" evidence="1">
    <location>
        <begin position="1"/>
        <end position="19"/>
    </location>
</feature>
<dbReference type="Pfam" id="PF03625">
    <property type="entry name" value="DUF302"/>
    <property type="match status" value="1"/>
</dbReference>
<dbReference type="KEGG" id="tbn:TBH_C2806"/>
<keyword evidence="1" id="KW-0732">Signal</keyword>
<evidence type="ECO:0000313" key="4">
    <source>
        <dbReference type="Proteomes" id="UP000031631"/>
    </source>
</evidence>
<name>A0A7U6GL69_9GAMM</name>
<dbReference type="PANTHER" id="PTHR38342">
    <property type="entry name" value="SLR5037 PROTEIN"/>
    <property type="match status" value="1"/>
</dbReference>
<dbReference type="PANTHER" id="PTHR38342:SF2">
    <property type="entry name" value="INNER MEMBRANE OR EXPORTED"/>
    <property type="match status" value="1"/>
</dbReference>
<evidence type="ECO:0000259" key="2">
    <source>
        <dbReference type="Pfam" id="PF03625"/>
    </source>
</evidence>
<dbReference type="RefSeq" id="WP_041069695.1">
    <property type="nucleotide sequence ID" value="NZ_AP012273.1"/>
</dbReference>
<sequence length="150" mass="15832">MKKIVFALALSLLALPLLAADGMNVIASSHDVATTVDRLEKIVTGAGFKVIARVNHGKAAQGVGIDLKPVELLIFGKPKAGSLLMQSQPSVAIDLPMKFLVWEDPAGKVNIGWNDPAWITARHGIADKGKLVEKMTGALRKLATRGAGSD</sequence>
<keyword evidence="4" id="KW-1185">Reference proteome</keyword>
<gene>
    <name evidence="3" type="ORF">TBH_C2806</name>
</gene>
<dbReference type="AlphaFoldDB" id="A0A7U6GL69"/>
<dbReference type="InterPro" id="IPR005180">
    <property type="entry name" value="DUF302"/>
</dbReference>
<proteinExistence type="predicted"/>
<feature type="chain" id="PRO_5031571708" description="DUF302 domain-containing protein" evidence="1">
    <location>
        <begin position="20"/>
        <end position="150"/>
    </location>
</feature>
<protein>
    <recommendedName>
        <fullName evidence="2">DUF302 domain-containing protein</fullName>
    </recommendedName>
</protein>
<dbReference type="CDD" id="cd14797">
    <property type="entry name" value="DUF302"/>
    <property type="match status" value="1"/>
</dbReference>